<keyword evidence="1" id="KW-1133">Transmembrane helix</keyword>
<feature type="transmembrane region" description="Helical" evidence="1">
    <location>
        <begin position="192"/>
        <end position="209"/>
    </location>
</feature>
<gene>
    <name evidence="2" type="primary">eef-2</name>
    <name evidence="2" type="ORF">SNAT2548_LOCUS9775</name>
</gene>
<keyword evidence="3" id="KW-1185">Reference proteome</keyword>
<evidence type="ECO:0000313" key="2">
    <source>
        <dbReference type="EMBL" id="CAE7233564.1"/>
    </source>
</evidence>
<proteinExistence type="predicted"/>
<protein>
    <submittedName>
        <fullName evidence="2">Eef-2 protein</fullName>
    </submittedName>
</protein>
<keyword evidence="1" id="KW-0472">Membrane</keyword>
<evidence type="ECO:0000313" key="3">
    <source>
        <dbReference type="Proteomes" id="UP000604046"/>
    </source>
</evidence>
<feature type="transmembrane region" description="Helical" evidence="1">
    <location>
        <begin position="164"/>
        <end position="180"/>
    </location>
</feature>
<keyword evidence="1" id="KW-0812">Transmembrane</keyword>
<accession>A0A812KP75</accession>
<dbReference type="OrthoDB" id="416799at2759"/>
<name>A0A812KP75_9DINO</name>
<dbReference type="EMBL" id="CAJNDS010000780">
    <property type="protein sequence ID" value="CAE7233564.1"/>
    <property type="molecule type" value="Genomic_DNA"/>
</dbReference>
<evidence type="ECO:0000256" key="1">
    <source>
        <dbReference type="SAM" id="Phobius"/>
    </source>
</evidence>
<dbReference type="Proteomes" id="UP000604046">
    <property type="component" value="Unassembled WGS sequence"/>
</dbReference>
<comment type="caution">
    <text evidence="2">The sequence shown here is derived from an EMBL/GenBank/DDBJ whole genome shotgun (WGS) entry which is preliminary data.</text>
</comment>
<reference evidence="2" key="1">
    <citation type="submission" date="2021-02" db="EMBL/GenBank/DDBJ databases">
        <authorList>
            <person name="Dougan E. K."/>
            <person name="Rhodes N."/>
            <person name="Thang M."/>
            <person name="Chan C."/>
        </authorList>
    </citation>
    <scope>NUCLEOTIDE SEQUENCE</scope>
</reference>
<sequence length="212" mass="23736">MNPRALREMRGGPAPPKKEGHFWQELFSAGSMIVPSLYLVFMVDLTRLPILMMTVATCVHCLASASYHCQCAYYTTDPNWDHLKSPLRTADMCFIHVCMFAYCCAVSPGLWFPVASFATNSSCVLLLLYRRLHCIPGSKADSYRVIACILLYTSAMLWRGDIGNYAGVMASYGLGGYLWIRNEKLGHWGHGLFHLMLVPCTYCVVQSASMPQ</sequence>
<organism evidence="2 3">
    <name type="scientific">Symbiodinium natans</name>
    <dbReference type="NCBI Taxonomy" id="878477"/>
    <lineage>
        <taxon>Eukaryota</taxon>
        <taxon>Sar</taxon>
        <taxon>Alveolata</taxon>
        <taxon>Dinophyceae</taxon>
        <taxon>Suessiales</taxon>
        <taxon>Symbiodiniaceae</taxon>
        <taxon>Symbiodinium</taxon>
    </lineage>
</organism>
<dbReference type="AlphaFoldDB" id="A0A812KP75"/>